<dbReference type="GO" id="GO:0003677">
    <property type="term" value="F:DNA binding"/>
    <property type="evidence" value="ECO:0007669"/>
    <property type="project" value="InterPro"/>
</dbReference>
<dbReference type="SMART" id="SM00448">
    <property type="entry name" value="REC"/>
    <property type="match status" value="1"/>
</dbReference>
<evidence type="ECO:0000313" key="5">
    <source>
        <dbReference type="Proteomes" id="UP000193420"/>
    </source>
</evidence>
<dbReference type="InterPro" id="IPR007492">
    <property type="entry name" value="LytTR_DNA-bd_dom"/>
</dbReference>
<evidence type="ECO:0000256" key="1">
    <source>
        <dbReference type="PROSITE-ProRule" id="PRU00169"/>
    </source>
</evidence>
<proteinExistence type="predicted"/>
<dbReference type="Pfam" id="PF04397">
    <property type="entry name" value="LytTR"/>
    <property type="match status" value="1"/>
</dbReference>
<feature type="domain" description="Response regulatory" evidence="2">
    <location>
        <begin position="28"/>
        <end position="141"/>
    </location>
</feature>
<dbReference type="PANTHER" id="PTHR37299">
    <property type="entry name" value="TRANSCRIPTIONAL REGULATOR-RELATED"/>
    <property type="match status" value="1"/>
</dbReference>
<reference evidence="5" key="1">
    <citation type="submission" date="2017-04" db="EMBL/GenBank/DDBJ databases">
        <authorList>
            <person name="Varghese N."/>
            <person name="Submissions S."/>
        </authorList>
    </citation>
    <scope>NUCLEOTIDE SEQUENCE [LARGE SCALE GENOMIC DNA]</scope>
    <source>
        <strain evidence="5">DSM 19835</strain>
    </source>
</reference>
<dbReference type="Gene3D" id="3.40.50.2300">
    <property type="match status" value="1"/>
</dbReference>
<name>A0A1X7L405_9FLAO</name>
<dbReference type="Gene3D" id="2.40.50.1020">
    <property type="entry name" value="LytTr DNA-binding domain"/>
    <property type="match status" value="1"/>
</dbReference>
<dbReference type="AlphaFoldDB" id="A0A1X7L405"/>
<gene>
    <name evidence="4" type="ORF">SAMN03080602_03724</name>
</gene>
<dbReference type="SUPFAM" id="SSF52172">
    <property type="entry name" value="CheY-like"/>
    <property type="match status" value="1"/>
</dbReference>
<dbReference type="PANTHER" id="PTHR37299:SF1">
    <property type="entry name" value="STAGE 0 SPORULATION PROTEIN A HOMOLOG"/>
    <property type="match status" value="1"/>
</dbReference>
<dbReference type="PROSITE" id="PS50110">
    <property type="entry name" value="RESPONSE_REGULATORY"/>
    <property type="match status" value="1"/>
</dbReference>
<accession>A0A1X7L405</accession>
<evidence type="ECO:0000313" key="4">
    <source>
        <dbReference type="EMBL" id="SMG48204.1"/>
    </source>
</evidence>
<dbReference type="PROSITE" id="PS50930">
    <property type="entry name" value="HTH_LYTTR"/>
    <property type="match status" value="1"/>
</dbReference>
<dbReference type="InterPro" id="IPR011006">
    <property type="entry name" value="CheY-like_superfamily"/>
</dbReference>
<evidence type="ECO:0000259" key="3">
    <source>
        <dbReference type="PROSITE" id="PS50930"/>
    </source>
</evidence>
<dbReference type="STRING" id="188872.SAMN03080602_03724"/>
<organism evidence="4 5">
    <name type="scientific">Arenibacter troitsensis</name>
    <dbReference type="NCBI Taxonomy" id="188872"/>
    <lineage>
        <taxon>Bacteria</taxon>
        <taxon>Pseudomonadati</taxon>
        <taxon>Bacteroidota</taxon>
        <taxon>Flavobacteriia</taxon>
        <taxon>Flavobacteriales</taxon>
        <taxon>Flavobacteriaceae</taxon>
        <taxon>Arenibacter</taxon>
    </lineage>
</organism>
<dbReference type="EMBL" id="FXAO01000009">
    <property type="protein sequence ID" value="SMG48204.1"/>
    <property type="molecule type" value="Genomic_DNA"/>
</dbReference>
<dbReference type="InterPro" id="IPR001789">
    <property type="entry name" value="Sig_transdc_resp-reg_receiver"/>
</dbReference>
<keyword evidence="5" id="KW-1185">Reference proteome</keyword>
<feature type="modified residue" description="4-aspartylphosphate" evidence="1">
    <location>
        <position position="80"/>
    </location>
</feature>
<evidence type="ECO:0000259" key="2">
    <source>
        <dbReference type="PROSITE" id="PS50110"/>
    </source>
</evidence>
<dbReference type="OrthoDB" id="2168082at2"/>
<dbReference type="Pfam" id="PF00072">
    <property type="entry name" value="Response_reg"/>
    <property type="match status" value="1"/>
</dbReference>
<feature type="domain" description="HTH LytTR-type" evidence="3">
    <location>
        <begin position="172"/>
        <end position="274"/>
    </location>
</feature>
<keyword evidence="1" id="KW-0597">Phosphoprotein</keyword>
<dbReference type="GO" id="GO:0000156">
    <property type="term" value="F:phosphorelay response regulator activity"/>
    <property type="evidence" value="ECO:0007669"/>
    <property type="project" value="InterPro"/>
</dbReference>
<dbReference type="SMART" id="SM00850">
    <property type="entry name" value="LytTR"/>
    <property type="match status" value="1"/>
</dbReference>
<sequence>MQNKDIYTKIYIFRPLIAISNIMTFQIRSILVDDEQRHHDILGKMLVTFCPNVSLIGHAFSINEAVSLIKEEKPELVFLDIEMPDGNGFTLFDYFEEPPFEVIFTTAHDLYAINAIKYAALDYLLKPINIQELKQSVERAGKILAKQAPSREGEYQVLKDNMHIQDRKFTKIALRSSEGIDFVEANQLLHVEANHVYSNFYLVNGKKIMVSKPLGDFEPLLESCNFFRVHKSHMVNLDHIKKYIKGKGGYLILTDGSHVDVSVRKKEELLKRLM</sequence>
<dbReference type="Proteomes" id="UP000193420">
    <property type="component" value="Unassembled WGS sequence"/>
</dbReference>
<protein>
    <submittedName>
        <fullName evidence="4">Two component transcriptional regulator, LytTR family</fullName>
    </submittedName>
</protein>
<dbReference type="InterPro" id="IPR046947">
    <property type="entry name" value="LytR-like"/>
</dbReference>